<reference evidence="3" key="1">
    <citation type="submission" date="2020-06" db="EMBL/GenBank/DDBJ databases">
        <title>Draft genomic sequecing of Geomonas sp. Red745.</title>
        <authorList>
            <person name="Itoh H."/>
            <person name="Xu Z.X."/>
            <person name="Ushijima N."/>
            <person name="Masuda Y."/>
            <person name="Shiratori Y."/>
            <person name="Senoo K."/>
        </authorList>
    </citation>
    <scope>NUCLEOTIDE SEQUENCE [LARGE SCALE GENOMIC DNA]</scope>
    <source>
        <strain evidence="3">Red745</strain>
    </source>
</reference>
<evidence type="ECO:0000313" key="3">
    <source>
        <dbReference type="Proteomes" id="UP000587586"/>
    </source>
</evidence>
<sequence length="191" mass="21386">MKPSVLLVCVAVAALSFGCSATTVQTEWKDPGYHGPAASALLVACLPADSKERECEDEFVRQLSPKGIRATPAYRASAAPLGREALMAKARELGVKRVLVSRFVENKSQLDVYHRQTSMILMPDYDMWNDYQFVENQYLVFGTMLYDAETGKTIWSAVSDTYLRSSEQKSMDSYVEKMVKKLEKQGLLARP</sequence>
<proteinExistence type="predicted"/>
<dbReference type="RefSeq" id="WP_183361306.1">
    <property type="nucleotide sequence ID" value="NZ_BLXZ01000004.1"/>
</dbReference>
<comment type="caution">
    <text evidence="2">The sequence shown here is derived from an EMBL/GenBank/DDBJ whole genome shotgun (WGS) entry which is preliminary data.</text>
</comment>
<evidence type="ECO:0008006" key="4">
    <source>
        <dbReference type="Google" id="ProtNLM"/>
    </source>
</evidence>
<organism evidence="2 3">
    <name type="scientific">Geomonas limicola</name>
    <dbReference type="NCBI Taxonomy" id="2740186"/>
    <lineage>
        <taxon>Bacteria</taxon>
        <taxon>Pseudomonadati</taxon>
        <taxon>Thermodesulfobacteriota</taxon>
        <taxon>Desulfuromonadia</taxon>
        <taxon>Geobacterales</taxon>
        <taxon>Geobacteraceae</taxon>
        <taxon>Geomonas</taxon>
    </lineage>
</organism>
<dbReference type="EMBL" id="BLXZ01000004">
    <property type="protein sequence ID" value="GFO68754.1"/>
    <property type="molecule type" value="Genomic_DNA"/>
</dbReference>
<evidence type="ECO:0000313" key="2">
    <source>
        <dbReference type="EMBL" id="GFO68754.1"/>
    </source>
</evidence>
<dbReference type="PROSITE" id="PS51257">
    <property type="entry name" value="PROKAR_LIPOPROTEIN"/>
    <property type="match status" value="1"/>
</dbReference>
<accession>A0A6V8NA43</accession>
<dbReference type="AlphaFoldDB" id="A0A6V8NA43"/>
<evidence type="ECO:0000256" key="1">
    <source>
        <dbReference type="SAM" id="SignalP"/>
    </source>
</evidence>
<keyword evidence="1" id="KW-0732">Signal</keyword>
<name>A0A6V8NA43_9BACT</name>
<dbReference type="Proteomes" id="UP000587586">
    <property type="component" value="Unassembled WGS sequence"/>
</dbReference>
<gene>
    <name evidence="2" type="ORF">GMLC_23330</name>
</gene>
<keyword evidence="3" id="KW-1185">Reference proteome</keyword>
<protein>
    <recommendedName>
        <fullName evidence="4">Lipoprotein</fullName>
    </recommendedName>
</protein>
<feature type="signal peptide" evidence="1">
    <location>
        <begin position="1"/>
        <end position="21"/>
    </location>
</feature>
<feature type="chain" id="PRO_5027871490" description="Lipoprotein" evidence="1">
    <location>
        <begin position="22"/>
        <end position="191"/>
    </location>
</feature>